<dbReference type="Gene3D" id="1.10.10.10">
    <property type="entry name" value="Winged helix-like DNA-binding domain superfamily/Winged helix DNA-binding domain"/>
    <property type="match status" value="1"/>
</dbReference>
<keyword evidence="6" id="KW-1185">Reference proteome</keyword>
<evidence type="ECO:0000313" key="6">
    <source>
        <dbReference type="Proteomes" id="UP001501265"/>
    </source>
</evidence>
<sequence>MTRYVPGTAARTALHGYLNEVHTDSGRLVLLTGPLLSGKTALVEEFTRDSRERGLPVLTASCSRFSRHDLLGVPWQLLRGRRLPPESVTPAQAIETALLGIHELAAAGRLIVCVDDIRHADPASVRFLEALTAGVGRHPVLVVVTDRTDATHSSIRFRGRLDQLRHVRNLALTPLSESEVADLARTEFALHDTAGRFAERVRRLSGGNAFLARALLQDHAVCCGCHGEREENRPPLIGPAYRQAVLDCLHRVEPDTREMAEALAVADGFSASQVVAELARMDLRAVEESAAELATCGLVEDGGFRHPAVREVILGDMPRNRRSELSARAAMVLRAAGAPTEDVARWLSGMDDVDHAGTRAPRTPPRARWKAAGGRTKTAVAAAGTLGTRPGAEEENERVPGQRRPPAGRSTGRGTRPSPVTGPDDREGDGGGTAAPAGRRHCPEPGRHSTPASAPASGAGPAAELEDHRTLWLAEDELALLDRRIAAVSRPESPEPLALGARRLLLGCAFPSLLRDVRSRERPARRVLEERLTRAPHYTAAWALAGVLAEDGCGSQEAVRMAKRALYGCDPTRENLPAIMAALATVVRHDDPEQASFWCERFAGGPAWPAAHLRVVRAEIGLRGGDPATAAAQAEKALDLLPARLWGIRLAEPLACSVLAHVAAGNPAAVAVLLPHKVPDYLFDTRYGLDYLYARGLYRLAVGESLAALADFLRCGGLMADWGIDRHRHIPWRLAVAAAYVTMNEYGKAVERIDETFGLGDVDALAGAGAGPGQDSAGAGAACDRARFRESVFEALRETAATPDLFRTLEGFRKGRLKTGQNPEMRRYKIYDRHSAYLEKLSPSEQRVAVLAAKGDTNQQIAHNLSVTVSTVEQHLTRIYRKLQLAGRGDLRAKLG</sequence>
<comment type="caution">
    <text evidence="5">The sequence shown here is derived from an EMBL/GenBank/DDBJ whole genome shotgun (WGS) entry which is preliminary data.</text>
</comment>
<evidence type="ECO:0000259" key="4">
    <source>
        <dbReference type="PROSITE" id="PS50043"/>
    </source>
</evidence>
<dbReference type="Pfam" id="PF13191">
    <property type="entry name" value="AAA_16"/>
    <property type="match status" value="1"/>
</dbReference>
<dbReference type="PRINTS" id="PR00038">
    <property type="entry name" value="HTHLUXR"/>
</dbReference>
<feature type="compositionally biased region" description="Low complexity" evidence="3">
    <location>
        <begin position="451"/>
        <end position="463"/>
    </location>
</feature>
<dbReference type="Pfam" id="PF00196">
    <property type="entry name" value="GerE"/>
    <property type="match status" value="1"/>
</dbReference>
<dbReference type="Proteomes" id="UP001501265">
    <property type="component" value="Unassembled WGS sequence"/>
</dbReference>
<evidence type="ECO:0000256" key="1">
    <source>
        <dbReference type="ARBA" id="ARBA00022741"/>
    </source>
</evidence>
<reference evidence="6" key="1">
    <citation type="journal article" date="2019" name="Int. J. Syst. Evol. Microbiol.">
        <title>The Global Catalogue of Microorganisms (GCM) 10K type strain sequencing project: providing services to taxonomists for standard genome sequencing and annotation.</title>
        <authorList>
            <consortium name="The Broad Institute Genomics Platform"/>
            <consortium name="The Broad Institute Genome Sequencing Center for Infectious Disease"/>
            <person name="Wu L."/>
            <person name="Ma J."/>
        </authorList>
    </citation>
    <scope>NUCLEOTIDE SEQUENCE [LARGE SCALE GENOMIC DNA]</scope>
    <source>
        <strain evidence="6">JCM 18081</strain>
    </source>
</reference>
<dbReference type="InterPro" id="IPR036388">
    <property type="entry name" value="WH-like_DNA-bd_sf"/>
</dbReference>
<dbReference type="SUPFAM" id="SSF46894">
    <property type="entry name" value="C-terminal effector domain of the bipartite response regulators"/>
    <property type="match status" value="1"/>
</dbReference>
<proteinExistence type="predicted"/>
<gene>
    <name evidence="5" type="ORF">GCM10023220_68170</name>
</gene>
<dbReference type="PANTHER" id="PTHR16305">
    <property type="entry name" value="TESTICULAR SOLUBLE ADENYLYL CYCLASE"/>
    <property type="match status" value="1"/>
</dbReference>
<dbReference type="PROSITE" id="PS50043">
    <property type="entry name" value="HTH_LUXR_2"/>
    <property type="match status" value="1"/>
</dbReference>
<dbReference type="PANTHER" id="PTHR16305:SF35">
    <property type="entry name" value="TRANSCRIPTIONAL ACTIVATOR DOMAIN"/>
    <property type="match status" value="1"/>
</dbReference>
<dbReference type="EMBL" id="BAABIG010000092">
    <property type="protein sequence ID" value="GAA4824771.1"/>
    <property type="molecule type" value="Genomic_DNA"/>
</dbReference>
<keyword evidence="2" id="KW-0067">ATP-binding</keyword>
<dbReference type="InterPro" id="IPR016032">
    <property type="entry name" value="Sig_transdc_resp-reg_C-effctor"/>
</dbReference>
<dbReference type="CDD" id="cd06170">
    <property type="entry name" value="LuxR_C_like"/>
    <property type="match status" value="1"/>
</dbReference>
<dbReference type="InterPro" id="IPR000792">
    <property type="entry name" value="Tscrpt_reg_LuxR_C"/>
</dbReference>
<dbReference type="PROSITE" id="PS00622">
    <property type="entry name" value="HTH_LUXR_1"/>
    <property type="match status" value="1"/>
</dbReference>
<feature type="region of interest" description="Disordered" evidence="3">
    <location>
        <begin position="355"/>
        <end position="464"/>
    </location>
</feature>
<keyword evidence="1" id="KW-0547">Nucleotide-binding</keyword>
<protein>
    <recommendedName>
        <fullName evidence="4">HTH luxR-type domain-containing protein</fullName>
    </recommendedName>
</protein>
<dbReference type="SUPFAM" id="SSF52540">
    <property type="entry name" value="P-loop containing nucleoside triphosphate hydrolases"/>
    <property type="match status" value="1"/>
</dbReference>
<feature type="domain" description="HTH luxR-type" evidence="4">
    <location>
        <begin position="834"/>
        <end position="896"/>
    </location>
</feature>
<evidence type="ECO:0000313" key="5">
    <source>
        <dbReference type="EMBL" id="GAA4824771.1"/>
    </source>
</evidence>
<accession>A0ABP9D7Z5</accession>
<dbReference type="InterPro" id="IPR027417">
    <property type="entry name" value="P-loop_NTPase"/>
</dbReference>
<evidence type="ECO:0000256" key="2">
    <source>
        <dbReference type="ARBA" id="ARBA00022840"/>
    </source>
</evidence>
<name>A0ABP9D7Z5_9ACTN</name>
<organism evidence="5 6">
    <name type="scientific">Streptomyces ziwulingensis</name>
    <dbReference type="NCBI Taxonomy" id="1045501"/>
    <lineage>
        <taxon>Bacteria</taxon>
        <taxon>Bacillati</taxon>
        <taxon>Actinomycetota</taxon>
        <taxon>Actinomycetes</taxon>
        <taxon>Kitasatosporales</taxon>
        <taxon>Streptomycetaceae</taxon>
        <taxon>Streptomyces</taxon>
    </lineage>
</organism>
<evidence type="ECO:0000256" key="3">
    <source>
        <dbReference type="SAM" id="MobiDB-lite"/>
    </source>
</evidence>
<dbReference type="InterPro" id="IPR041664">
    <property type="entry name" value="AAA_16"/>
</dbReference>
<dbReference type="SMART" id="SM00421">
    <property type="entry name" value="HTH_LUXR"/>
    <property type="match status" value="1"/>
</dbReference>